<organism evidence="3 4">
    <name type="scientific">Crenobacter luteus</name>
    <dbReference type="NCBI Taxonomy" id="1452487"/>
    <lineage>
        <taxon>Bacteria</taxon>
        <taxon>Pseudomonadati</taxon>
        <taxon>Pseudomonadota</taxon>
        <taxon>Betaproteobacteria</taxon>
        <taxon>Neisseriales</taxon>
        <taxon>Neisseriaceae</taxon>
        <taxon>Crenobacter</taxon>
    </lineage>
</organism>
<dbReference type="InterPro" id="IPR010131">
    <property type="entry name" value="MdtP/NodT-like"/>
</dbReference>
<dbReference type="PANTHER" id="PTHR30203:SF33">
    <property type="entry name" value="BLR4455 PROTEIN"/>
    <property type="match status" value="1"/>
</dbReference>
<keyword evidence="2" id="KW-1134">Transmembrane beta strand</keyword>
<dbReference type="Gene3D" id="1.20.1600.10">
    <property type="entry name" value="Outer membrane efflux proteins (OEP)"/>
    <property type="match status" value="1"/>
</dbReference>
<keyword evidence="2" id="KW-0472">Membrane</keyword>
<gene>
    <name evidence="3" type="ORF">AVW16_09175</name>
</gene>
<accession>A0A165FHU3</accession>
<dbReference type="Gene3D" id="2.20.200.10">
    <property type="entry name" value="Outer membrane efflux proteins (OEP)"/>
    <property type="match status" value="1"/>
</dbReference>
<dbReference type="OrthoDB" id="9770517at2"/>
<evidence type="ECO:0000256" key="1">
    <source>
        <dbReference type="ARBA" id="ARBA00007613"/>
    </source>
</evidence>
<dbReference type="GO" id="GO:0005886">
    <property type="term" value="C:plasma membrane"/>
    <property type="evidence" value="ECO:0007669"/>
    <property type="project" value="UniProtKB-SubCell"/>
</dbReference>
<keyword evidence="2" id="KW-0449">Lipoprotein</keyword>
<sequence length="475" mass="50361">MMKRLLPLAAAIALSACAVGPDYQRPGVELPDSWTSAPAAGPGAAEAAALDARWWERFGDAELSRLIDEALAHNRDLVAAAARVDEAAALSSQARAALLPRLDANAGYSRGRRSAETSTPGSPLVSDVRSANAVLSWEADLWGGLRRGNEAARAEFAASRYSREASRLAIAAQVADSYFQLRAFDAQLQIARDTLNTREQTLKLQERRFKGGVTSALDLRQAEAEAAAARAAVPTLEQSVGQTERALSVLVGKSPRTLATPPARGKTLAALAIPPAVPAGLPSELLARRPDLAAAEARLVAANARIGEARAAYFPSIKLTAQTGSESLALASLFSGPARTWAFVANLAMPVFDFGATAARVDAANARQRQALAGYEKAVQDAFRETFDALQAQGTSADAEAALATQARALRDTLRLARLRYDNGYSNYLEVLDAERGVYRAEQALIDARLTRLRAVLALYKAMGGGWQQGDATPG</sequence>
<dbReference type="InterPro" id="IPR003423">
    <property type="entry name" value="OMP_efflux"/>
</dbReference>
<dbReference type="NCBIfam" id="TIGR01845">
    <property type="entry name" value="outer_NodT"/>
    <property type="match status" value="1"/>
</dbReference>
<dbReference type="STRING" id="1452487.AVW16_09175"/>
<name>A0A165FHU3_9NEIS</name>
<protein>
    <submittedName>
        <fullName evidence="3">Transporter</fullName>
    </submittedName>
</protein>
<evidence type="ECO:0000256" key="2">
    <source>
        <dbReference type="RuleBase" id="RU362097"/>
    </source>
</evidence>
<dbReference type="PROSITE" id="PS51257">
    <property type="entry name" value="PROKAR_LIPOPROTEIN"/>
    <property type="match status" value="1"/>
</dbReference>
<keyword evidence="2" id="KW-0732">Signal</keyword>
<keyword evidence="2" id="KW-0812">Transmembrane</keyword>
<feature type="chain" id="PRO_5007748371" evidence="2">
    <location>
        <begin position="19"/>
        <end position="475"/>
    </location>
</feature>
<dbReference type="GO" id="GO:0015562">
    <property type="term" value="F:efflux transmembrane transporter activity"/>
    <property type="evidence" value="ECO:0007669"/>
    <property type="project" value="InterPro"/>
</dbReference>
<keyword evidence="2" id="KW-0564">Palmitate</keyword>
<dbReference type="AlphaFoldDB" id="A0A165FHU3"/>
<dbReference type="RefSeq" id="WP_066611235.1">
    <property type="nucleotide sequence ID" value="NZ_LQQU01000015.1"/>
</dbReference>
<comment type="subcellular location">
    <subcellularLocation>
        <location evidence="2">Cell membrane</location>
        <topology evidence="2">Lipid-anchor</topology>
    </subcellularLocation>
</comment>
<feature type="signal peptide" evidence="2">
    <location>
        <begin position="1"/>
        <end position="18"/>
    </location>
</feature>
<evidence type="ECO:0000313" key="4">
    <source>
        <dbReference type="Proteomes" id="UP000076625"/>
    </source>
</evidence>
<dbReference type="Proteomes" id="UP000076625">
    <property type="component" value="Unassembled WGS sequence"/>
</dbReference>
<dbReference type="Pfam" id="PF02321">
    <property type="entry name" value="OEP"/>
    <property type="match status" value="2"/>
</dbReference>
<dbReference type="SUPFAM" id="SSF56954">
    <property type="entry name" value="Outer membrane efflux proteins (OEP)"/>
    <property type="match status" value="1"/>
</dbReference>
<comment type="similarity">
    <text evidence="1 2">Belongs to the outer membrane factor (OMF) (TC 1.B.17) family.</text>
</comment>
<evidence type="ECO:0000313" key="3">
    <source>
        <dbReference type="EMBL" id="KZE33322.1"/>
    </source>
</evidence>
<dbReference type="EMBL" id="LQQU01000015">
    <property type="protein sequence ID" value="KZE33322.1"/>
    <property type="molecule type" value="Genomic_DNA"/>
</dbReference>
<dbReference type="PANTHER" id="PTHR30203">
    <property type="entry name" value="OUTER MEMBRANE CATION EFFLUX PROTEIN"/>
    <property type="match status" value="1"/>
</dbReference>
<comment type="caution">
    <text evidence="3">The sequence shown here is derived from an EMBL/GenBank/DDBJ whole genome shotgun (WGS) entry which is preliminary data.</text>
</comment>
<proteinExistence type="inferred from homology"/>
<reference evidence="4" key="1">
    <citation type="submission" date="2016-01" db="EMBL/GenBank/DDBJ databases">
        <title>Draft genome of Chromobacterium sp. F49.</title>
        <authorList>
            <person name="Hong K.W."/>
        </authorList>
    </citation>
    <scope>NUCLEOTIDE SEQUENCE [LARGE SCALE GENOMIC DNA]</scope>
    <source>
        <strain evidence="4">CN10</strain>
    </source>
</reference>
<keyword evidence="4" id="KW-1185">Reference proteome</keyword>